<dbReference type="InterPro" id="IPR029060">
    <property type="entry name" value="PIN-like_dom_sf"/>
</dbReference>
<dbReference type="InterPro" id="IPR008918">
    <property type="entry name" value="HhH2"/>
</dbReference>
<dbReference type="EMBL" id="MFQE01000030">
    <property type="protein sequence ID" value="OGH73361.1"/>
    <property type="molecule type" value="Genomic_DNA"/>
</dbReference>
<dbReference type="InterPro" id="IPR036279">
    <property type="entry name" value="5-3_exonuclease_C_sf"/>
</dbReference>
<dbReference type="InterPro" id="IPR002562">
    <property type="entry name" value="3'-5'_exonuclease_dom"/>
</dbReference>
<dbReference type="GO" id="GO:0008408">
    <property type="term" value="F:3'-5' exonuclease activity"/>
    <property type="evidence" value="ECO:0007669"/>
    <property type="project" value="InterPro"/>
</dbReference>
<evidence type="ECO:0000313" key="20">
    <source>
        <dbReference type="EMBL" id="OGH73361.1"/>
    </source>
</evidence>
<sequence>MVQQKQRFVIIDGNAIIHRAYHALPPLTAKDGTIVNAVYGFTSMLLKVINELKPTHLAVSFDVAGPTFRDEMYKEYKATRVKADQELYDQIPLVHQVVEAFDIPIYIKEGFEADDVIGTIAQKIQDTRNKIQKDSETVLVTGDKDMLQLVDNNTKVYLLRKGISEYEMFDVSGVKKLFGFGPEHVVDYKALHGDPSDNIPGVHGIGDKTAKELIAKIGGVDEIYRQVKSQKSKVQSQIKESILKKLQDGKEAAKLSKELATIRRDVDGLKFDLKACEAHTFNAEKITELLRKFEFYSLVKRIPGVDAGEKKQETSLRPELRPRGNKKQISAESKVTTVTSGKDLDALLSDIKIAKLFACKEMLSGANVIDGELVGFVFVVGGESFVVELKKLGEKDRERIFEIFTNEELTIVGHDLKQLVKALQWNNGTMKQCRLFDIMIASYLINSSTRAHDLPSIVLRELGKELPQASEQTSLFGDGSAASSTRGLEVIANELQMILEVYGKYVKELERLDNRGLFDKVEMPLIPVLAEMELNGVAVDAVLLSQLSKDAAKAIDRVSKKIWKSAGEEFNISSSLQLRVILFDKMKLPVAGVKKGKTGLSTAASELEKLRGVHPIIELIEEYREVEKLRNTYTDVLPTLVNKKTGRIHTTFNQAVTTTGRLSSSDPNLQNIPIRTELGKEIRNAFIAEKGFALVGADYSQIELRIVASMAEDKKMLEIFKKGEDIHQATAAVINDVPLEEVTKEMRRDAKAVNFGVLYGMGSYGLASRTGMSNEEAQEFIQKYFSEFSGVKTFMDGVLARAKKDGYVETLFGRRRYIPELASGNFQLRSAAERMAINMPIQGTAADLMKMAMIQTKYKIHGIWDKNDVKMILQVHDELVLEVKKGLEEDVSKMVKETMENVVKLRVPIEAHVSVGERWGELK</sequence>
<dbReference type="SUPFAM" id="SSF53098">
    <property type="entry name" value="Ribonuclease H-like"/>
    <property type="match status" value="1"/>
</dbReference>
<dbReference type="Gene3D" id="3.30.420.10">
    <property type="entry name" value="Ribonuclease H-like superfamily/Ribonuclease H"/>
    <property type="match status" value="1"/>
</dbReference>
<dbReference type="Pfam" id="PF22619">
    <property type="entry name" value="DNA_polI_exo1"/>
    <property type="match status" value="1"/>
</dbReference>
<dbReference type="InterPro" id="IPR043502">
    <property type="entry name" value="DNA/RNA_pol_sf"/>
</dbReference>
<dbReference type="InterPro" id="IPR020046">
    <property type="entry name" value="5-3_exonucl_a-hlix_arch_N"/>
</dbReference>
<dbReference type="SMART" id="SM00482">
    <property type="entry name" value="POLAc"/>
    <property type="match status" value="1"/>
</dbReference>
<evidence type="ECO:0000256" key="13">
    <source>
        <dbReference type="ARBA" id="ARBA00023204"/>
    </source>
</evidence>
<dbReference type="Gene3D" id="3.40.50.1010">
    <property type="entry name" value="5'-nuclease"/>
    <property type="match status" value="1"/>
</dbReference>
<dbReference type="Pfam" id="PF00476">
    <property type="entry name" value="DNA_pol_A"/>
    <property type="match status" value="1"/>
</dbReference>
<evidence type="ECO:0000256" key="10">
    <source>
        <dbReference type="ARBA" id="ARBA00022839"/>
    </source>
</evidence>
<dbReference type="STRING" id="1798683.A3C90_03200"/>
<dbReference type="PANTHER" id="PTHR10133">
    <property type="entry name" value="DNA POLYMERASE I"/>
    <property type="match status" value="1"/>
</dbReference>
<evidence type="ECO:0000256" key="11">
    <source>
        <dbReference type="ARBA" id="ARBA00022932"/>
    </source>
</evidence>
<dbReference type="NCBIfam" id="TIGR00593">
    <property type="entry name" value="pola"/>
    <property type="match status" value="1"/>
</dbReference>
<keyword evidence="8 16" id="KW-0227">DNA damage</keyword>
<dbReference type="Pfam" id="PF01367">
    <property type="entry name" value="5_3_exonuc"/>
    <property type="match status" value="1"/>
</dbReference>
<protein>
    <recommendedName>
        <fullName evidence="3 15">DNA polymerase I</fullName>
        <ecNumber evidence="2 15">2.7.7.7</ecNumber>
    </recommendedName>
</protein>
<keyword evidence="9" id="KW-0378">Hydrolase</keyword>
<evidence type="ECO:0000256" key="6">
    <source>
        <dbReference type="ARBA" id="ARBA00022705"/>
    </source>
</evidence>
<evidence type="ECO:0000256" key="9">
    <source>
        <dbReference type="ARBA" id="ARBA00022801"/>
    </source>
</evidence>
<evidence type="ECO:0000256" key="2">
    <source>
        <dbReference type="ARBA" id="ARBA00012417"/>
    </source>
</evidence>
<dbReference type="SMART" id="SM00475">
    <property type="entry name" value="53EXOc"/>
    <property type="match status" value="1"/>
</dbReference>
<evidence type="ECO:0000259" key="19">
    <source>
        <dbReference type="SMART" id="SM00482"/>
    </source>
</evidence>
<evidence type="ECO:0000259" key="18">
    <source>
        <dbReference type="SMART" id="SM00475"/>
    </source>
</evidence>
<proteinExistence type="inferred from homology"/>
<keyword evidence="13 16" id="KW-0234">DNA repair</keyword>
<gene>
    <name evidence="16" type="primary">polA</name>
    <name evidence="20" type="ORF">A3C90_03200</name>
</gene>
<dbReference type="GO" id="GO:0003677">
    <property type="term" value="F:DNA binding"/>
    <property type="evidence" value="ECO:0007669"/>
    <property type="project" value="UniProtKB-UniRule"/>
</dbReference>
<dbReference type="InterPro" id="IPR012337">
    <property type="entry name" value="RNaseH-like_sf"/>
</dbReference>
<evidence type="ECO:0000313" key="21">
    <source>
        <dbReference type="Proteomes" id="UP000177457"/>
    </source>
</evidence>
<dbReference type="GO" id="GO:0006261">
    <property type="term" value="P:DNA-templated DNA replication"/>
    <property type="evidence" value="ECO:0007669"/>
    <property type="project" value="UniProtKB-UniRule"/>
</dbReference>
<dbReference type="InterPro" id="IPR019760">
    <property type="entry name" value="DNA-dir_DNA_pol_A_CS"/>
</dbReference>
<dbReference type="InterPro" id="IPR018320">
    <property type="entry name" value="DNA_polymerase_1"/>
</dbReference>
<dbReference type="InterPro" id="IPR001098">
    <property type="entry name" value="DNA-dir_DNA_pol_A_palm_dom"/>
</dbReference>
<evidence type="ECO:0000259" key="17">
    <source>
        <dbReference type="SMART" id="SM00474"/>
    </source>
</evidence>
<dbReference type="GO" id="GO:0006302">
    <property type="term" value="P:double-strand break repair"/>
    <property type="evidence" value="ECO:0007669"/>
    <property type="project" value="TreeGrafter"/>
</dbReference>
<dbReference type="InterPro" id="IPR002298">
    <property type="entry name" value="DNA_polymerase_A"/>
</dbReference>
<dbReference type="SUPFAM" id="SSF56672">
    <property type="entry name" value="DNA/RNA polymerases"/>
    <property type="match status" value="1"/>
</dbReference>
<dbReference type="GO" id="GO:0003887">
    <property type="term" value="F:DNA-directed DNA polymerase activity"/>
    <property type="evidence" value="ECO:0007669"/>
    <property type="project" value="UniProtKB-UniRule"/>
</dbReference>
<keyword evidence="11 16" id="KW-0239">DNA-directed DNA polymerase</keyword>
<accession>A0A1F6MNW9</accession>
<comment type="similarity">
    <text evidence="1 16">Belongs to the DNA polymerase type-A family.</text>
</comment>
<dbReference type="FunFam" id="1.10.150.20:FF:000003">
    <property type="entry name" value="DNA polymerase I"/>
    <property type="match status" value="1"/>
</dbReference>
<evidence type="ECO:0000256" key="4">
    <source>
        <dbReference type="ARBA" id="ARBA00022679"/>
    </source>
</evidence>
<keyword evidence="5 16" id="KW-0548">Nucleotidyltransferase</keyword>
<reference evidence="20 21" key="1">
    <citation type="journal article" date="2016" name="Nat. Commun.">
        <title>Thousands of microbial genomes shed light on interconnected biogeochemical processes in an aquifer system.</title>
        <authorList>
            <person name="Anantharaman K."/>
            <person name="Brown C.T."/>
            <person name="Hug L.A."/>
            <person name="Sharon I."/>
            <person name="Castelle C.J."/>
            <person name="Probst A.J."/>
            <person name="Thomas B.C."/>
            <person name="Singh A."/>
            <person name="Wilkins M.J."/>
            <person name="Karaoz U."/>
            <person name="Brodie E.L."/>
            <person name="Williams K.H."/>
            <person name="Hubbard S.S."/>
            <person name="Banfield J.F."/>
        </authorList>
    </citation>
    <scope>NUCLEOTIDE SEQUENCE [LARGE SCALE GENOMIC DNA]</scope>
</reference>
<keyword evidence="4 16" id="KW-0808">Transferase</keyword>
<dbReference type="SUPFAM" id="SSF88723">
    <property type="entry name" value="PIN domain-like"/>
    <property type="match status" value="1"/>
</dbReference>
<dbReference type="EC" id="2.7.7.7" evidence="2 15"/>
<dbReference type="CDD" id="cd08637">
    <property type="entry name" value="DNA_pol_A_pol_I_C"/>
    <property type="match status" value="1"/>
</dbReference>
<evidence type="ECO:0000256" key="16">
    <source>
        <dbReference type="RuleBase" id="RU004460"/>
    </source>
</evidence>
<comment type="caution">
    <text evidence="20">The sequence shown here is derived from an EMBL/GenBank/DDBJ whole genome shotgun (WGS) entry which is preliminary data.</text>
</comment>
<dbReference type="Gene3D" id="3.30.70.370">
    <property type="match status" value="1"/>
</dbReference>
<feature type="domain" description="5'-3' exonuclease" evidence="18">
    <location>
        <begin position="4"/>
        <end position="279"/>
    </location>
</feature>
<dbReference type="InterPro" id="IPR036397">
    <property type="entry name" value="RNaseH_sf"/>
</dbReference>
<keyword evidence="10" id="KW-0269">Exonuclease</keyword>
<keyword evidence="12 16" id="KW-0238">DNA-binding</keyword>
<dbReference type="Gene3D" id="1.20.1060.10">
    <property type="entry name" value="Taq DNA Polymerase, Chain T, domain 4"/>
    <property type="match status" value="1"/>
</dbReference>
<evidence type="ECO:0000256" key="8">
    <source>
        <dbReference type="ARBA" id="ARBA00022763"/>
    </source>
</evidence>
<dbReference type="CDD" id="cd09898">
    <property type="entry name" value="H3TH_53EXO"/>
    <property type="match status" value="1"/>
</dbReference>
<comment type="catalytic activity">
    <reaction evidence="14 16">
        <text>DNA(n) + a 2'-deoxyribonucleoside 5'-triphosphate = DNA(n+1) + diphosphate</text>
        <dbReference type="Rhea" id="RHEA:22508"/>
        <dbReference type="Rhea" id="RHEA-COMP:17339"/>
        <dbReference type="Rhea" id="RHEA-COMP:17340"/>
        <dbReference type="ChEBI" id="CHEBI:33019"/>
        <dbReference type="ChEBI" id="CHEBI:61560"/>
        <dbReference type="ChEBI" id="CHEBI:173112"/>
        <dbReference type="EC" id="2.7.7.7"/>
    </reaction>
</comment>
<dbReference type="NCBIfam" id="NF004397">
    <property type="entry name" value="PRK05755.1"/>
    <property type="match status" value="1"/>
</dbReference>
<dbReference type="Gene3D" id="1.10.150.20">
    <property type="entry name" value="5' to 3' exonuclease, C-terminal subdomain"/>
    <property type="match status" value="2"/>
</dbReference>
<dbReference type="InterPro" id="IPR020045">
    <property type="entry name" value="DNA_polI_H3TH"/>
</dbReference>
<evidence type="ECO:0000256" key="3">
    <source>
        <dbReference type="ARBA" id="ARBA00020311"/>
    </source>
</evidence>
<organism evidence="20 21">
    <name type="scientific">Candidatus Magasanikbacteria bacterium RIFCSPHIGHO2_02_FULL_51_14</name>
    <dbReference type="NCBI Taxonomy" id="1798683"/>
    <lineage>
        <taxon>Bacteria</taxon>
        <taxon>Candidatus Magasanikiibacteriota</taxon>
    </lineage>
</organism>
<dbReference type="AlphaFoldDB" id="A0A1F6MNW9"/>
<dbReference type="InterPro" id="IPR002421">
    <property type="entry name" value="5-3_exonuclease"/>
</dbReference>
<feature type="domain" description="3'-5' exonuclease" evidence="17">
    <location>
        <begin position="335"/>
        <end position="510"/>
    </location>
</feature>
<dbReference type="PROSITE" id="PS00447">
    <property type="entry name" value="DNA_POLYMERASE_A"/>
    <property type="match status" value="1"/>
</dbReference>
<evidence type="ECO:0000256" key="14">
    <source>
        <dbReference type="ARBA" id="ARBA00049244"/>
    </source>
</evidence>
<dbReference type="PANTHER" id="PTHR10133:SF27">
    <property type="entry name" value="DNA POLYMERASE NU"/>
    <property type="match status" value="1"/>
</dbReference>
<evidence type="ECO:0000256" key="5">
    <source>
        <dbReference type="ARBA" id="ARBA00022695"/>
    </source>
</evidence>
<evidence type="ECO:0000256" key="12">
    <source>
        <dbReference type="ARBA" id="ARBA00023125"/>
    </source>
</evidence>
<feature type="domain" description="DNA-directed DNA polymerase family A palm" evidence="19">
    <location>
        <begin position="679"/>
        <end position="887"/>
    </location>
</feature>
<dbReference type="FunFam" id="1.10.150.20:FF:000002">
    <property type="entry name" value="DNA polymerase I"/>
    <property type="match status" value="1"/>
</dbReference>
<dbReference type="InterPro" id="IPR054690">
    <property type="entry name" value="DNA_polI_exonuclease"/>
</dbReference>
<dbReference type="SMART" id="SM00474">
    <property type="entry name" value="35EXOc"/>
    <property type="match status" value="1"/>
</dbReference>
<dbReference type="CDD" id="cd06140">
    <property type="entry name" value="DNA_polA_I_Bacillus_like_exo"/>
    <property type="match status" value="1"/>
</dbReference>
<dbReference type="GO" id="GO:0008409">
    <property type="term" value="F:5'-3' exonuclease activity"/>
    <property type="evidence" value="ECO:0007669"/>
    <property type="project" value="InterPro"/>
</dbReference>
<dbReference type="Pfam" id="PF02739">
    <property type="entry name" value="5_3_exonuc_N"/>
    <property type="match status" value="1"/>
</dbReference>
<dbReference type="SMART" id="SM00279">
    <property type="entry name" value="HhH2"/>
    <property type="match status" value="1"/>
</dbReference>
<name>A0A1F6MNW9_9BACT</name>
<evidence type="ECO:0000256" key="1">
    <source>
        <dbReference type="ARBA" id="ARBA00007705"/>
    </source>
</evidence>
<evidence type="ECO:0000256" key="15">
    <source>
        <dbReference type="NCBIfam" id="TIGR00593"/>
    </source>
</evidence>
<keyword evidence="7" id="KW-0540">Nuclease</keyword>
<dbReference type="PRINTS" id="PR00868">
    <property type="entry name" value="DNAPOLI"/>
</dbReference>
<dbReference type="FunFam" id="1.20.1060.10:FF:000001">
    <property type="entry name" value="DNA polymerase I"/>
    <property type="match status" value="1"/>
</dbReference>
<dbReference type="Proteomes" id="UP000177457">
    <property type="component" value="Unassembled WGS sequence"/>
</dbReference>
<keyword evidence="6 16" id="KW-0235">DNA replication</keyword>
<evidence type="ECO:0000256" key="7">
    <source>
        <dbReference type="ARBA" id="ARBA00022722"/>
    </source>
</evidence>
<dbReference type="CDD" id="cd09859">
    <property type="entry name" value="PIN_53EXO"/>
    <property type="match status" value="1"/>
</dbReference>
<dbReference type="SUPFAM" id="SSF47807">
    <property type="entry name" value="5' to 3' exonuclease, C-terminal subdomain"/>
    <property type="match status" value="1"/>
</dbReference>